<feature type="signal peptide" evidence="7">
    <location>
        <begin position="1"/>
        <end position="26"/>
    </location>
</feature>
<evidence type="ECO:0000256" key="5">
    <source>
        <dbReference type="SAM" id="MobiDB-lite"/>
    </source>
</evidence>
<evidence type="ECO:0000256" key="7">
    <source>
        <dbReference type="SAM" id="SignalP"/>
    </source>
</evidence>
<organism evidence="9 10">
    <name type="scientific">Streptomyces lycii</name>
    <dbReference type="NCBI Taxonomy" id="2654337"/>
    <lineage>
        <taxon>Bacteria</taxon>
        <taxon>Bacillati</taxon>
        <taxon>Actinomycetota</taxon>
        <taxon>Actinomycetes</taxon>
        <taxon>Kitasatosporales</taxon>
        <taxon>Streptomycetaceae</taxon>
        <taxon>Streptomyces</taxon>
    </lineage>
</organism>
<dbReference type="Proteomes" id="UP000621266">
    <property type="component" value="Unassembled WGS sequence"/>
</dbReference>
<feature type="region of interest" description="Disordered" evidence="5">
    <location>
        <begin position="78"/>
        <end position="105"/>
    </location>
</feature>
<reference evidence="9 10" key="1">
    <citation type="submission" date="2019-10" db="EMBL/GenBank/DDBJ databases">
        <title>Streptomyces tenebrisbrunneis sp.nov., an endogenous actinomycete isolated from of Lycium ruthenicum.</title>
        <authorList>
            <person name="Ma L."/>
        </authorList>
    </citation>
    <scope>NUCLEOTIDE SEQUENCE [LARGE SCALE GENOMIC DNA]</scope>
    <source>
        <strain evidence="9 10">TRM 66187</strain>
    </source>
</reference>
<protein>
    <submittedName>
        <fullName evidence="9">LPXTG cell wall anchor domain-containing protein</fullName>
    </submittedName>
</protein>
<feature type="region of interest" description="Disordered" evidence="5">
    <location>
        <begin position="133"/>
        <end position="193"/>
    </location>
</feature>
<dbReference type="RefSeq" id="WP_156205800.1">
    <property type="nucleotide sequence ID" value="NZ_WHPN01000254.1"/>
</dbReference>
<feature type="compositionally biased region" description="Low complexity" evidence="5">
    <location>
        <begin position="158"/>
        <end position="178"/>
    </location>
</feature>
<name>A0ABQ7FN31_9ACTN</name>
<comment type="caution">
    <text evidence="9">The sequence shown here is derived from an EMBL/GenBank/DDBJ whole genome shotgun (WGS) entry which is preliminary data.</text>
</comment>
<evidence type="ECO:0000259" key="8">
    <source>
        <dbReference type="PROSITE" id="PS50847"/>
    </source>
</evidence>
<accession>A0ABQ7FN31</accession>
<evidence type="ECO:0000313" key="9">
    <source>
        <dbReference type="EMBL" id="KAF4409039.1"/>
    </source>
</evidence>
<dbReference type="PROSITE" id="PS50847">
    <property type="entry name" value="GRAM_POS_ANCHORING"/>
    <property type="match status" value="1"/>
</dbReference>
<proteinExistence type="predicted"/>
<evidence type="ECO:0000313" key="10">
    <source>
        <dbReference type="Proteomes" id="UP000621266"/>
    </source>
</evidence>
<sequence length="223" mass="22632">MRTLTSACTVTAAAAVSLLLAPAAYATPPGDNGTVKIHDAGTGEELRKNEPHVCVFYLDAFGFDGGQQVDWKIVEMPPTGTKGTEAESGALTLDGEGHGRSDDLSLPDGHYKLVWNFDGEHGKAKHKVFWSECEDSGEEPGGEPGGEPSGEPSREPTGEPSEQPSGESSGEPAPSGTGNAPAPDGGGDLAETGASIGIPAAAAGLLIAAGGALVLRRRTRSGS</sequence>
<keyword evidence="6" id="KW-0812">Transmembrane</keyword>
<feature type="domain" description="Gram-positive cocci surface proteins LPxTG" evidence="8">
    <location>
        <begin position="189"/>
        <end position="223"/>
    </location>
</feature>
<dbReference type="InterPro" id="IPR019931">
    <property type="entry name" value="LPXTG_anchor"/>
</dbReference>
<keyword evidence="4" id="KW-0572">Peptidoglycan-anchor</keyword>
<evidence type="ECO:0000256" key="3">
    <source>
        <dbReference type="ARBA" id="ARBA00022729"/>
    </source>
</evidence>
<evidence type="ECO:0000256" key="2">
    <source>
        <dbReference type="ARBA" id="ARBA00022525"/>
    </source>
</evidence>
<gene>
    <name evidence="9" type="ORF">GCU69_11185</name>
</gene>
<feature type="chain" id="PRO_5045041642" evidence="7">
    <location>
        <begin position="27"/>
        <end position="223"/>
    </location>
</feature>
<keyword evidence="2" id="KW-0964">Secreted</keyword>
<keyword evidence="6" id="KW-1133">Transmembrane helix</keyword>
<dbReference type="EMBL" id="WHPN01000254">
    <property type="protein sequence ID" value="KAF4409039.1"/>
    <property type="molecule type" value="Genomic_DNA"/>
</dbReference>
<evidence type="ECO:0000256" key="4">
    <source>
        <dbReference type="ARBA" id="ARBA00023088"/>
    </source>
</evidence>
<keyword evidence="3 7" id="KW-0732">Signal</keyword>
<keyword evidence="6" id="KW-0472">Membrane</keyword>
<dbReference type="NCBIfam" id="TIGR01167">
    <property type="entry name" value="LPXTG_anchor"/>
    <property type="match status" value="1"/>
</dbReference>
<evidence type="ECO:0000256" key="6">
    <source>
        <dbReference type="SAM" id="Phobius"/>
    </source>
</evidence>
<keyword evidence="1" id="KW-0134">Cell wall</keyword>
<keyword evidence="10" id="KW-1185">Reference proteome</keyword>
<evidence type="ECO:0000256" key="1">
    <source>
        <dbReference type="ARBA" id="ARBA00022512"/>
    </source>
</evidence>
<feature type="transmembrane region" description="Helical" evidence="6">
    <location>
        <begin position="196"/>
        <end position="215"/>
    </location>
</feature>